<organism evidence="1 2">
    <name type="scientific">Paenibacillus spongiae</name>
    <dbReference type="NCBI Taxonomy" id="2909671"/>
    <lineage>
        <taxon>Bacteria</taxon>
        <taxon>Bacillati</taxon>
        <taxon>Bacillota</taxon>
        <taxon>Bacilli</taxon>
        <taxon>Bacillales</taxon>
        <taxon>Paenibacillaceae</taxon>
        <taxon>Paenibacillus</taxon>
    </lineage>
</organism>
<keyword evidence="2" id="KW-1185">Reference proteome</keyword>
<dbReference type="InterPro" id="IPR013078">
    <property type="entry name" value="His_Pase_superF_clade-1"/>
</dbReference>
<dbReference type="Pfam" id="PF00300">
    <property type="entry name" value="His_Phos_1"/>
    <property type="match status" value="1"/>
</dbReference>
<evidence type="ECO:0000313" key="1">
    <source>
        <dbReference type="EMBL" id="UVI32884.1"/>
    </source>
</evidence>
<name>A0ABY5SGI6_9BACL</name>
<dbReference type="Gene3D" id="3.40.50.1240">
    <property type="entry name" value="Phosphoglycerate mutase-like"/>
    <property type="match status" value="1"/>
</dbReference>
<sequence length="234" mass="26579">MRLYIIRHADPDYPNDTITDPGHLEAKALAQRLKREGIDRIYSSPVPRALHTMEYTSKLTGLTPTIEPWMAELGGWHVDDANGQPKAAWNVDGEIVRECEPFPQRSNWCEFGPFVKQDFLARYDDLKGNSDRFLTSLGYEREGGRYRIVQPNQQKIAIFCHLGFGLTWLSHLLEIPVPSMWTGFWKAPSSVTTILMDERSERWAVPRCLGLGDTSHLFGSELPTSSQGIIANFD</sequence>
<dbReference type="CDD" id="cd07067">
    <property type="entry name" value="HP_PGM_like"/>
    <property type="match status" value="1"/>
</dbReference>
<dbReference type="SMART" id="SM00855">
    <property type="entry name" value="PGAM"/>
    <property type="match status" value="1"/>
</dbReference>
<dbReference type="InterPro" id="IPR029033">
    <property type="entry name" value="His_PPase_superfam"/>
</dbReference>
<gene>
    <name evidence="1" type="ORF">L1F29_14070</name>
</gene>
<proteinExistence type="predicted"/>
<evidence type="ECO:0000313" key="2">
    <source>
        <dbReference type="Proteomes" id="UP001057877"/>
    </source>
</evidence>
<dbReference type="Proteomes" id="UP001057877">
    <property type="component" value="Chromosome"/>
</dbReference>
<dbReference type="SUPFAM" id="SSF53254">
    <property type="entry name" value="Phosphoglycerate mutase-like"/>
    <property type="match status" value="1"/>
</dbReference>
<dbReference type="RefSeq" id="WP_258388935.1">
    <property type="nucleotide sequence ID" value="NZ_CP091430.1"/>
</dbReference>
<reference evidence="1" key="1">
    <citation type="submission" date="2022-01" db="EMBL/GenBank/DDBJ databases">
        <title>Paenibacillus spongiae sp. nov., isolated from marine sponge.</title>
        <authorList>
            <person name="Li Z."/>
            <person name="Zhang M."/>
        </authorList>
    </citation>
    <scope>NUCLEOTIDE SEQUENCE</scope>
    <source>
        <strain evidence="1">PHS-Z3</strain>
    </source>
</reference>
<dbReference type="EMBL" id="CP091430">
    <property type="protein sequence ID" value="UVI32884.1"/>
    <property type="molecule type" value="Genomic_DNA"/>
</dbReference>
<protein>
    <submittedName>
        <fullName evidence="1">Histidine phosphatase family protein</fullName>
    </submittedName>
</protein>
<accession>A0ABY5SGI6</accession>